<dbReference type="InterPro" id="IPR001387">
    <property type="entry name" value="Cro/C1-type_HTH"/>
</dbReference>
<dbReference type="GO" id="GO:0003677">
    <property type="term" value="F:DNA binding"/>
    <property type="evidence" value="ECO:0007669"/>
    <property type="project" value="InterPro"/>
</dbReference>
<dbReference type="SUPFAM" id="SSF47413">
    <property type="entry name" value="lambda repressor-like DNA-binding domains"/>
    <property type="match status" value="1"/>
</dbReference>
<reference evidence="1" key="1">
    <citation type="journal article" date="2015" name="Nature">
        <title>Complex archaea that bridge the gap between prokaryotes and eukaryotes.</title>
        <authorList>
            <person name="Spang A."/>
            <person name="Saw J.H."/>
            <person name="Jorgensen S.L."/>
            <person name="Zaremba-Niedzwiedzka K."/>
            <person name="Martijn J."/>
            <person name="Lind A.E."/>
            <person name="van Eijk R."/>
            <person name="Schleper C."/>
            <person name="Guy L."/>
            <person name="Ettema T.J."/>
        </authorList>
    </citation>
    <scope>NUCLEOTIDE SEQUENCE</scope>
</reference>
<gene>
    <name evidence="1" type="ORF">LCGC14_1266880</name>
</gene>
<name>A0A0F9NFU6_9ZZZZ</name>
<dbReference type="AlphaFoldDB" id="A0A0F9NFU6"/>
<protein>
    <recommendedName>
        <fullName evidence="2">HTH cro/C1-type domain-containing protein</fullName>
    </recommendedName>
</protein>
<evidence type="ECO:0000313" key="1">
    <source>
        <dbReference type="EMBL" id="KKM87625.1"/>
    </source>
</evidence>
<dbReference type="EMBL" id="LAZR01007075">
    <property type="protein sequence ID" value="KKM87625.1"/>
    <property type="molecule type" value="Genomic_DNA"/>
</dbReference>
<sequence length="108" mass="11781">MTIYYEAWSGPPGLPFPEMPHIRTKRVSTPIGQLFKARREELGLSKEDLASQANTGFLNVVAWETGPLALNSLQDILRILGAYLIVTPDGGNELITDTIMQGVINAGI</sequence>
<evidence type="ECO:0008006" key="2">
    <source>
        <dbReference type="Google" id="ProtNLM"/>
    </source>
</evidence>
<proteinExistence type="predicted"/>
<organism evidence="1">
    <name type="scientific">marine sediment metagenome</name>
    <dbReference type="NCBI Taxonomy" id="412755"/>
    <lineage>
        <taxon>unclassified sequences</taxon>
        <taxon>metagenomes</taxon>
        <taxon>ecological metagenomes</taxon>
    </lineage>
</organism>
<comment type="caution">
    <text evidence="1">The sequence shown here is derived from an EMBL/GenBank/DDBJ whole genome shotgun (WGS) entry which is preliminary data.</text>
</comment>
<dbReference type="InterPro" id="IPR010982">
    <property type="entry name" value="Lambda_DNA-bd_dom_sf"/>
</dbReference>
<accession>A0A0F9NFU6</accession>
<dbReference type="Gene3D" id="1.10.260.40">
    <property type="entry name" value="lambda repressor-like DNA-binding domains"/>
    <property type="match status" value="1"/>
</dbReference>
<dbReference type="CDD" id="cd00093">
    <property type="entry name" value="HTH_XRE"/>
    <property type="match status" value="1"/>
</dbReference>